<proteinExistence type="predicted"/>
<dbReference type="InterPro" id="IPR011990">
    <property type="entry name" value="TPR-like_helical_dom_sf"/>
</dbReference>
<name>A0A0N1PG68_LEPSE</name>
<accession>A0A0N1PG68</accession>
<keyword evidence="3" id="KW-0677">Repeat</keyword>
<evidence type="ECO:0000313" key="7">
    <source>
        <dbReference type="EMBL" id="KPI90004.1"/>
    </source>
</evidence>
<organism evidence="7 8">
    <name type="scientific">Leptomonas seymouri</name>
    <dbReference type="NCBI Taxonomy" id="5684"/>
    <lineage>
        <taxon>Eukaryota</taxon>
        <taxon>Discoba</taxon>
        <taxon>Euglenozoa</taxon>
        <taxon>Kinetoplastea</taxon>
        <taxon>Metakinetoplastina</taxon>
        <taxon>Trypanosomatida</taxon>
        <taxon>Trypanosomatidae</taxon>
        <taxon>Leishmaniinae</taxon>
        <taxon>Leptomonas</taxon>
    </lineage>
</organism>
<feature type="compositionally biased region" description="Polar residues" evidence="6">
    <location>
        <begin position="117"/>
        <end position="127"/>
    </location>
</feature>
<dbReference type="OMA" id="QLAWMSG"/>
<dbReference type="PANTHER" id="PTHR46630:SF1">
    <property type="entry name" value="TETRATRICOPEPTIDE REPEAT PROTEIN 29"/>
    <property type="match status" value="1"/>
</dbReference>
<evidence type="ECO:0000313" key="8">
    <source>
        <dbReference type="Proteomes" id="UP000038009"/>
    </source>
</evidence>
<dbReference type="Gene3D" id="1.25.40.10">
    <property type="entry name" value="Tetratricopeptide repeat domain"/>
    <property type="match status" value="2"/>
</dbReference>
<evidence type="ECO:0000256" key="6">
    <source>
        <dbReference type="SAM" id="MobiDB-lite"/>
    </source>
</evidence>
<evidence type="ECO:0000256" key="4">
    <source>
        <dbReference type="ARBA" id="ARBA00022803"/>
    </source>
</evidence>
<dbReference type="GO" id="GO:0005737">
    <property type="term" value="C:cytoplasm"/>
    <property type="evidence" value="ECO:0007669"/>
    <property type="project" value="UniProtKB-SubCell"/>
</dbReference>
<evidence type="ECO:0000256" key="5">
    <source>
        <dbReference type="ARBA" id="ARBA00040665"/>
    </source>
</evidence>
<dbReference type="SUPFAM" id="SSF48452">
    <property type="entry name" value="TPR-like"/>
    <property type="match status" value="2"/>
</dbReference>
<evidence type="ECO:0000256" key="3">
    <source>
        <dbReference type="ARBA" id="ARBA00022737"/>
    </source>
</evidence>
<reference evidence="7 8" key="1">
    <citation type="journal article" date="2015" name="PLoS Pathog.">
        <title>Leptomonas seymouri: Adaptations to the Dixenous Life Cycle Analyzed by Genome Sequencing, Transcriptome Profiling and Co-infection with Leishmania donovani.</title>
        <authorList>
            <person name="Kraeva N."/>
            <person name="Butenko A."/>
            <person name="Hlavacova J."/>
            <person name="Kostygov A."/>
            <person name="Myskova J."/>
            <person name="Grybchuk D."/>
            <person name="Lestinova T."/>
            <person name="Votypka J."/>
            <person name="Volf P."/>
            <person name="Opperdoes F."/>
            <person name="Flegontov P."/>
            <person name="Lukes J."/>
            <person name="Yurchenko V."/>
        </authorList>
    </citation>
    <scope>NUCLEOTIDE SEQUENCE [LARGE SCALE GENOMIC DNA]</scope>
    <source>
        <strain evidence="7 8">ATCC 30220</strain>
    </source>
</reference>
<keyword evidence="2" id="KW-0963">Cytoplasm</keyword>
<dbReference type="PANTHER" id="PTHR46630">
    <property type="entry name" value="TETRATRICOPEPTIDE REPEAT PROTEIN 29"/>
    <property type="match status" value="1"/>
</dbReference>
<dbReference type="InterPro" id="IPR051476">
    <property type="entry name" value="Bac_ResReg_Asp_Phosphatase"/>
</dbReference>
<dbReference type="AlphaFoldDB" id="A0A0N1PG68"/>
<keyword evidence="8" id="KW-1185">Reference proteome</keyword>
<comment type="subcellular location">
    <subcellularLocation>
        <location evidence="1">Cytoplasm</location>
    </subcellularLocation>
</comment>
<dbReference type="VEuPathDB" id="TriTrypDB:Lsey_0012_0230"/>
<feature type="region of interest" description="Disordered" evidence="6">
    <location>
        <begin position="117"/>
        <end position="156"/>
    </location>
</feature>
<dbReference type="GO" id="GO:0005929">
    <property type="term" value="C:cilium"/>
    <property type="evidence" value="ECO:0007669"/>
    <property type="project" value="TreeGrafter"/>
</dbReference>
<protein>
    <recommendedName>
        <fullName evidence="5">Tetratricopeptide repeat protein 29</fullName>
    </recommendedName>
</protein>
<dbReference type="OrthoDB" id="626167at2759"/>
<dbReference type="Proteomes" id="UP000038009">
    <property type="component" value="Unassembled WGS sequence"/>
</dbReference>
<sequence length="530" mass="57855">MQHSPHSASIPRKPTTAPMRPSSNSANAGALKRKPGRPFYVSPLPEQAVASPASNLTPPLRAAAATTSSALVLMNAAATIPNLTASAVPPGGRVKPSLISPAQKASFQASVLGLRTQQGRSMHTGASSRKESGGNASTSAAMHGGKSSHHTKGANDGSSTVVAFGAERDSAAFRLCYQALSEGCVQTYMHLFQLAHRDPVCVDTLAHTYFSVPDDRLAWVQQQLSAVEVLRRQSEFEQVLSHCEQLTDYFEGERDYAEATRFYETALQYMMESLDRTLEQRARQSYAAFEERRGNFDAAAALYEAMYHQALALRDAVGVQNASQCLVRVYQALGNAMRLRDPEAAAVFFNKVRAAAERGQNAVEECAAYSALGEVSEARGDYPRALAYNRSYREVAQRKELRPQECHATLRVADLEERLGLKLEASSTLHEALRLAKDLGEPRQLCNATMQLSEVYRARGQEEEALQCLSESFEAALETGEQELIDKVRIAIGFARGDHSLAYAYHGEGYLQLVCTDIRAQLAWMSGGTL</sequence>
<dbReference type="GO" id="GO:0003341">
    <property type="term" value="P:cilium movement"/>
    <property type="evidence" value="ECO:0007669"/>
    <property type="project" value="TreeGrafter"/>
</dbReference>
<dbReference type="EMBL" id="LJSK01000012">
    <property type="protein sequence ID" value="KPI90004.1"/>
    <property type="molecule type" value="Genomic_DNA"/>
</dbReference>
<evidence type="ECO:0000256" key="1">
    <source>
        <dbReference type="ARBA" id="ARBA00004496"/>
    </source>
</evidence>
<keyword evidence="4" id="KW-0802">TPR repeat</keyword>
<comment type="caution">
    <text evidence="7">The sequence shown here is derived from an EMBL/GenBank/DDBJ whole genome shotgun (WGS) entry which is preliminary data.</text>
</comment>
<gene>
    <name evidence="7" type="ORF">ABL78_0864</name>
</gene>
<evidence type="ECO:0000256" key="2">
    <source>
        <dbReference type="ARBA" id="ARBA00022490"/>
    </source>
</evidence>
<feature type="region of interest" description="Disordered" evidence="6">
    <location>
        <begin position="1"/>
        <end position="43"/>
    </location>
</feature>